<protein>
    <recommendedName>
        <fullName evidence="3">DNA transposition protein</fullName>
    </recommendedName>
</protein>
<dbReference type="EMBL" id="JACIEN010000003">
    <property type="protein sequence ID" value="MBB4018201.1"/>
    <property type="molecule type" value="Genomic_DNA"/>
</dbReference>
<sequence>MTRRRNPRIRNPDQLDLLGWVPSEPVKSFPVEKVRAASLASSLARAMSLTLKECGKPRGAVAEAMSAYLGEAVSENMLNAYASEAREEHIINIVRFVALIHATRDRRLLELIASMFDWAVIERRYLPAIELAERMEKRAEMDREIDAVRRQLKTGGVL</sequence>
<accession>A0A840BXG2</accession>
<gene>
    <name evidence="1" type="ORF">GGR16_003235</name>
</gene>
<keyword evidence="2" id="KW-1185">Reference proteome</keyword>
<evidence type="ECO:0000313" key="2">
    <source>
        <dbReference type="Proteomes" id="UP000577362"/>
    </source>
</evidence>
<dbReference type="RefSeq" id="WP_183317196.1">
    <property type="nucleotide sequence ID" value="NZ_JACIEN010000003.1"/>
</dbReference>
<comment type="caution">
    <text evidence="1">The sequence shown here is derived from an EMBL/GenBank/DDBJ whole genome shotgun (WGS) entry which is preliminary data.</text>
</comment>
<reference evidence="1 2" key="1">
    <citation type="submission" date="2020-08" db="EMBL/GenBank/DDBJ databases">
        <title>Genomic Encyclopedia of Type Strains, Phase IV (KMG-IV): sequencing the most valuable type-strain genomes for metagenomic binning, comparative biology and taxonomic classification.</title>
        <authorList>
            <person name="Goeker M."/>
        </authorList>
    </citation>
    <scope>NUCLEOTIDE SEQUENCE [LARGE SCALE GENOMIC DNA]</scope>
    <source>
        <strain evidence="1 2">DSM 103737</strain>
    </source>
</reference>
<dbReference type="AlphaFoldDB" id="A0A840BXG2"/>
<proteinExistence type="predicted"/>
<evidence type="ECO:0008006" key="3">
    <source>
        <dbReference type="Google" id="ProtNLM"/>
    </source>
</evidence>
<name>A0A840BXG2_9HYPH</name>
<dbReference type="Proteomes" id="UP000577362">
    <property type="component" value="Unassembled WGS sequence"/>
</dbReference>
<organism evidence="1 2">
    <name type="scientific">Chelatococcus caeni</name>
    <dbReference type="NCBI Taxonomy" id="1348468"/>
    <lineage>
        <taxon>Bacteria</taxon>
        <taxon>Pseudomonadati</taxon>
        <taxon>Pseudomonadota</taxon>
        <taxon>Alphaproteobacteria</taxon>
        <taxon>Hyphomicrobiales</taxon>
        <taxon>Chelatococcaceae</taxon>
        <taxon>Chelatococcus</taxon>
    </lineage>
</organism>
<evidence type="ECO:0000313" key="1">
    <source>
        <dbReference type="EMBL" id="MBB4018201.1"/>
    </source>
</evidence>